<proteinExistence type="predicted"/>
<keyword evidence="3" id="KW-1185">Reference proteome</keyword>
<protein>
    <submittedName>
        <fullName evidence="2">Uncharacterized protein</fullName>
    </submittedName>
</protein>
<feature type="chain" id="PRO_5041404986" evidence="1">
    <location>
        <begin position="37"/>
        <end position="83"/>
    </location>
</feature>
<evidence type="ECO:0000256" key="1">
    <source>
        <dbReference type="SAM" id="SignalP"/>
    </source>
</evidence>
<dbReference type="Proteomes" id="UP001178461">
    <property type="component" value="Chromosome 4"/>
</dbReference>
<name>A0AA35K6R6_9SAUR</name>
<gene>
    <name evidence="2" type="ORF">PODLI_1B006148</name>
</gene>
<feature type="non-terminal residue" evidence="2">
    <location>
        <position position="1"/>
    </location>
</feature>
<reference evidence="2" key="1">
    <citation type="submission" date="2022-12" db="EMBL/GenBank/DDBJ databases">
        <authorList>
            <person name="Alioto T."/>
            <person name="Alioto T."/>
            <person name="Gomez Garrido J."/>
        </authorList>
    </citation>
    <scope>NUCLEOTIDE SEQUENCE</scope>
</reference>
<dbReference type="EMBL" id="OX395129">
    <property type="protein sequence ID" value="CAI5771794.1"/>
    <property type="molecule type" value="Genomic_DNA"/>
</dbReference>
<evidence type="ECO:0000313" key="3">
    <source>
        <dbReference type="Proteomes" id="UP001178461"/>
    </source>
</evidence>
<feature type="signal peptide" evidence="1">
    <location>
        <begin position="1"/>
        <end position="36"/>
    </location>
</feature>
<dbReference type="AlphaFoldDB" id="A0AA35K6R6"/>
<organism evidence="2 3">
    <name type="scientific">Podarcis lilfordi</name>
    <name type="common">Lilford's wall lizard</name>
    <dbReference type="NCBI Taxonomy" id="74358"/>
    <lineage>
        <taxon>Eukaryota</taxon>
        <taxon>Metazoa</taxon>
        <taxon>Chordata</taxon>
        <taxon>Craniata</taxon>
        <taxon>Vertebrata</taxon>
        <taxon>Euteleostomi</taxon>
        <taxon>Lepidosauria</taxon>
        <taxon>Squamata</taxon>
        <taxon>Bifurcata</taxon>
        <taxon>Unidentata</taxon>
        <taxon>Episquamata</taxon>
        <taxon>Laterata</taxon>
        <taxon>Lacertibaenia</taxon>
        <taxon>Lacertidae</taxon>
        <taxon>Podarcis</taxon>
    </lineage>
</organism>
<evidence type="ECO:0000313" key="2">
    <source>
        <dbReference type="EMBL" id="CAI5771794.1"/>
    </source>
</evidence>
<sequence length="83" mass="9509">KWMPSRKWKKHYFGPASGLCAIHLLFLVSNMHTCQTDESSMKECFIHGTNLLLKDHQGYMADKSLKWRCLLCQPASIGQTLPT</sequence>
<keyword evidence="1" id="KW-0732">Signal</keyword>
<accession>A0AA35K6R6</accession>